<gene>
    <name evidence="1" type="ORF">pf16_202</name>
</gene>
<evidence type="ECO:0000313" key="2">
    <source>
        <dbReference type="Proteomes" id="UP000225821"/>
    </source>
</evidence>
<name>A0A1S5R470_9CAUD</name>
<evidence type="ECO:0000313" key="1">
    <source>
        <dbReference type="EMBL" id="AND75125.1"/>
    </source>
</evidence>
<sequence length="66" mass="8194">MKQYRILKKKDGKYYPQVKGWWRIWSYFLNDNGNFKWFYYLSECEAFLERETAGTQVIPWEPKCKS</sequence>
<dbReference type="Proteomes" id="UP000225821">
    <property type="component" value="Segment"/>
</dbReference>
<proteinExistence type="predicted"/>
<keyword evidence="2" id="KW-1185">Reference proteome</keyword>
<protein>
    <submittedName>
        <fullName evidence="1">Uncharacterized protein</fullName>
    </submittedName>
</protein>
<accession>A0A1S5R470</accession>
<organism evidence="1 2">
    <name type="scientific">Pseudomonas phage pf16</name>
    <dbReference type="NCBI Taxonomy" id="1815630"/>
    <lineage>
        <taxon>Viruses</taxon>
        <taxon>Duplodnaviria</taxon>
        <taxon>Heunggongvirae</taxon>
        <taxon>Uroviricota</taxon>
        <taxon>Caudoviricetes</taxon>
        <taxon>Chakrabartyvirus</taxon>
        <taxon>Chakrabartyvirus pf16</taxon>
    </lineage>
</organism>
<reference evidence="1 2" key="1">
    <citation type="submission" date="2016-03" db="EMBL/GenBank/DDBJ databases">
        <title>Characterisation of pf16 and phiPMW: Two novel phages infecting Pseudomonas putida PpG1.</title>
        <authorList>
            <person name="Magill D.J."/>
            <person name="Krylov V.N."/>
            <person name="Shaburova O.V."/>
            <person name="Allen C.C.R."/>
            <person name="McGrath J.W."/>
            <person name="Quinn J.P."/>
            <person name="Kulakov L.A."/>
        </authorList>
    </citation>
    <scope>NUCLEOTIDE SEQUENCE [LARGE SCALE GENOMIC DNA]</scope>
</reference>
<dbReference type="EMBL" id="KU873925">
    <property type="protein sequence ID" value="AND75125.1"/>
    <property type="molecule type" value="Genomic_DNA"/>
</dbReference>